<reference evidence="1" key="1">
    <citation type="submission" date="2013-11" db="EMBL/GenBank/DDBJ databases">
        <title>Genome sequence of the fusiform rust pathogen reveals effectors for host alternation and coevolution with pine.</title>
        <authorList>
            <consortium name="DOE Joint Genome Institute"/>
            <person name="Smith K."/>
            <person name="Pendleton A."/>
            <person name="Kubisiak T."/>
            <person name="Anderson C."/>
            <person name="Salamov A."/>
            <person name="Aerts A."/>
            <person name="Riley R."/>
            <person name="Clum A."/>
            <person name="Lindquist E."/>
            <person name="Ence D."/>
            <person name="Campbell M."/>
            <person name="Kronenberg Z."/>
            <person name="Feau N."/>
            <person name="Dhillon B."/>
            <person name="Hamelin R."/>
            <person name="Burleigh J."/>
            <person name="Smith J."/>
            <person name="Yandell M."/>
            <person name="Nelson C."/>
            <person name="Grigoriev I."/>
            <person name="Davis J."/>
        </authorList>
    </citation>
    <scope>NUCLEOTIDE SEQUENCE</scope>
    <source>
        <strain evidence="1">G11</strain>
    </source>
</reference>
<accession>A0A9P6TAR5</accession>
<name>A0A9P6TAR5_9BASI</name>
<dbReference type="AlphaFoldDB" id="A0A9P6TAR5"/>
<evidence type="ECO:0000313" key="2">
    <source>
        <dbReference type="Proteomes" id="UP000886653"/>
    </source>
</evidence>
<organism evidence="1 2">
    <name type="scientific">Cronartium quercuum f. sp. fusiforme G11</name>
    <dbReference type="NCBI Taxonomy" id="708437"/>
    <lineage>
        <taxon>Eukaryota</taxon>
        <taxon>Fungi</taxon>
        <taxon>Dikarya</taxon>
        <taxon>Basidiomycota</taxon>
        <taxon>Pucciniomycotina</taxon>
        <taxon>Pucciniomycetes</taxon>
        <taxon>Pucciniales</taxon>
        <taxon>Coleosporiaceae</taxon>
        <taxon>Cronartium</taxon>
    </lineage>
</organism>
<comment type="caution">
    <text evidence="1">The sequence shown here is derived from an EMBL/GenBank/DDBJ whole genome shotgun (WGS) entry which is preliminary data.</text>
</comment>
<dbReference type="OrthoDB" id="2506088at2759"/>
<gene>
    <name evidence="1" type="ORF">CROQUDRAFT_45709</name>
</gene>
<evidence type="ECO:0000313" key="1">
    <source>
        <dbReference type="EMBL" id="KAG0145476.1"/>
    </source>
</evidence>
<sequence>MVVALCYLGDLPMHAEICNCINPSVTLTPCRTCNLHVDSKAEKKTADYIQKFVGVNADGHHVRMTLIGT</sequence>
<dbReference type="EMBL" id="MU167275">
    <property type="protein sequence ID" value="KAG0145476.1"/>
    <property type="molecule type" value="Genomic_DNA"/>
</dbReference>
<proteinExistence type="predicted"/>
<keyword evidence="2" id="KW-1185">Reference proteome</keyword>
<dbReference type="Proteomes" id="UP000886653">
    <property type="component" value="Unassembled WGS sequence"/>
</dbReference>
<protein>
    <submittedName>
        <fullName evidence="1">Uncharacterized protein</fullName>
    </submittedName>
</protein>